<dbReference type="InterPro" id="IPR020846">
    <property type="entry name" value="MFS_dom"/>
</dbReference>
<dbReference type="OrthoDB" id="446960at2759"/>
<keyword evidence="5 6" id="KW-0472">Membrane</keyword>
<evidence type="ECO:0000313" key="9">
    <source>
        <dbReference type="Proteomes" id="UP000591131"/>
    </source>
</evidence>
<dbReference type="InterPro" id="IPR005829">
    <property type="entry name" value="Sugar_transporter_CS"/>
</dbReference>
<accession>A0A7J6LRI2</accession>
<organism evidence="8 9">
    <name type="scientific">Perkinsus chesapeaki</name>
    <name type="common">Clam parasite</name>
    <name type="synonym">Perkinsus andrewsi</name>
    <dbReference type="NCBI Taxonomy" id="330153"/>
    <lineage>
        <taxon>Eukaryota</taxon>
        <taxon>Sar</taxon>
        <taxon>Alveolata</taxon>
        <taxon>Perkinsozoa</taxon>
        <taxon>Perkinsea</taxon>
        <taxon>Perkinsida</taxon>
        <taxon>Perkinsidae</taxon>
        <taxon>Perkinsus</taxon>
    </lineage>
</organism>
<feature type="transmembrane region" description="Helical" evidence="6">
    <location>
        <begin position="259"/>
        <end position="281"/>
    </location>
</feature>
<dbReference type="GO" id="GO:0016020">
    <property type="term" value="C:membrane"/>
    <property type="evidence" value="ECO:0007669"/>
    <property type="project" value="UniProtKB-SubCell"/>
</dbReference>
<dbReference type="PROSITE" id="PS50850">
    <property type="entry name" value="MFS"/>
    <property type="match status" value="1"/>
</dbReference>
<feature type="transmembrane region" description="Helical" evidence="6">
    <location>
        <begin position="21"/>
        <end position="52"/>
    </location>
</feature>
<keyword evidence="2" id="KW-0813">Transport</keyword>
<keyword evidence="4 6" id="KW-1133">Transmembrane helix</keyword>
<feature type="transmembrane region" description="Helical" evidence="6">
    <location>
        <begin position="115"/>
        <end position="132"/>
    </location>
</feature>
<dbReference type="PANTHER" id="PTHR19432:SF35">
    <property type="entry name" value="SOLUTE CARRIER FAMILY 45 MEMBER 3 ISOFORM X1"/>
    <property type="match status" value="1"/>
</dbReference>
<sequence>MLVQPIVGVLSDRIGRRRKPFLIAGLFGMVSGLLAFSNATSSLSAAISFWFLDISINAYQGPLRALLVDTVPEPLQARANAALSVTAGLSTALGYFIGGIDFANSSNSFTSEVSAVFAFTSIYVIISGSLAVCCVPEDSTTSNAVGKEVSSISSENCGKRFLKEACDGVRVMPRSIRIAFAAQSFSYLAWFAIYMYTTEWVGLVIFGGSNSEGASDSEKRLFADGVRYANASLAMSACLCSIVSLVLPALQRQISLARLWSLCMISLVGSLLSASLLDLYTHCREPGFRLRSIEAILTGQLETCQRHESNVLAPRCLIQPNTFMGDTAGCFDNAFEKALLPHPVFASSSLGYRWLQHISYHGLLSQRHAAGRTFVITGIEARLTAVFNLSQCYPEITMSVISSLIFAFQGGSISAVLGVGSFAALIAAALAWNVQEDCAELTNVDSAAPKYHIAQTNGGTEPMDMELGPATFGLPNDE</sequence>
<feature type="transmembrane region" description="Helical" evidence="6">
    <location>
        <begin position="187"/>
        <end position="207"/>
    </location>
</feature>
<dbReference type="InterPro" id="IPR011701">
    <property type="entry name" value="MFS"/>
</dbReference>
<gene>
    <name evidence="8" type="ORF">FOL47_006523</name>
</gene>
<protein>
    <recommendedName>
        <fullName evidence="7">Major facilitator superfamily (MFS) profile domain-containing protein</fullName>
    </recommendedName>
</protein>
<evidence type="ECO:0000256" key="4">
    <source>
        <dbReference type="ARBA" id="ARBA00022989"/>
    </source>
</evidence>
<name>A0A7J6LRI2_PERCH</name>
<dbReference type="Proteomes" id="UP000591131">
    <property type="component" value="Unassembled WGS sequence"/>
</dbReference>
<dbReference type="Pfam" id="PF07690">
    <property type="entry name" value="MFS_1"/>
    <property type="match status" value="1"/>
</dbReference>
<dbReference type="Gene3D" id="1.20.1250.20">
    <property type="entry name" value="MFS general substrate transporter like domains"/>
    <property type="match status" value="1"/>
</dbReference>
<dbReference type="PANTHER" id="PTHR19432">
    <property type="entry name" value="SUGAR TRANSPORTER"/>
    <property type="match status" value="1"/>
</dbReference>
<dbReference type="InterPro" id="IPR036259">
    <property type="entry name" value="MFS_trans_sf"/>
</dbReference>
<evidence type="ECO:0000256" key="5">
    <source>
        <dbReference type="ARBA" id="ARBA00023136"/>
    </source>
</evidence>
<feature type="transmembrane region" description="Helical" evidence="6">
    <location>
        <begin position="404"/>
        <end position="432"/>
    </location>
</feature>
<comment type="caution">
    <text evidence="8">The sequence shown here is derived from an EMBL/GenBank/DDBJ whole genome shotgun (WGS) entry which is preliminary data.</text>
</comment>
<keyword evidence="9" id="KW-1185">Reference proteome</keyword>
<feature type="domain" description="Major facilitator superfamily (MFS) profile" evidence="7">
    <location>
        <begin position="1"/>
        <end position="139"/>
    </location>
</feature>
<dbReference type="SUPFAM" id="SSF103473">
    <property type="entry name" value="MFS general substrate transporter"/>
    <property type="match status" value="1"/>
</dbReference>
<dbReference type="GO" id="GO:0008506">
    <property type="term" value="F:sucrose:proton symporter activity"/>
    <property type="evidence" value="ECO:0007669"/>
    <property type="project" value="TreeGrafter"/>
</dbReference>
<reference evidence="8 9" key="1">
    <citation type="submission" date="2020-04" db="EMBL/GenBank/DDBJ databases">
        <title>Perkinsus chesapeaki whole genome sequence.</title>
        <authorList>
            <person name="Bogema D.R."/>
        </authorList>
    </citation>
    <scope>NUCLEOTIDE SEQUENCE [LARGE SCALE GENOMIC DNA]</scope>
    <source>
        <strain evidence="8">ATCC PRA-425</strain>
    </source>
</reference>
<keyword evidence="3 6" id="KW-0812">Transmembrane</keyword>
<dbReference type="EMBL" id="JAAPAO010000364">
    <property type="protein sequence ID" value="KAF4661847.1"/>
    <property type="molecule type" value="Genomic_DNA"/>
</dbReference>
<dbReference type="PROSITE" id="PS00216">
    <property type="entry name" value="SUGAR_TRANSPORT_1"/>
    <property type="match status" value="1"/>
</dbReference>
<proteinExistence type="predicted"/>
<comment type="subcellular location">
    <subcellularLocation>
        <location evidence="1">Membrane</location>
        <topology evidence="1">Multi-pass membrane protein</topology>
    </subcellularLocation>
</comment>
<dbReference type="AlphaFoldDB" id="A0A7J6LRI2"/>
<evidence type="ECO:0000256" key="3">
    <source>
        <dbReference type="ARBA" id="ARBA00022692"/>
    </source>
</evidence>
<evidence type="ECO:0000259" key="7">
    <source>
        <dbReference type="PROSITE" id="PS50850"/>
    </source>
</evidence>
<feature type="transmembrane region" description="Helical" evidence="6">
    <location>
        <begin position="228"/>
        <end position="247"/>
    </location>
</feature>
<feature type="transmembrane region" description="Helical" evidence="6">
    <location>
        <begin position="81"/>
        <end position="103"/>
    </location>
</feature>
<evidence type="ECO:0000313" key="8">
    <source>
        <dbReference type="EMBL" id="KAF4661847.1"/>
    </source>
</evidence>
<evidence type="ECO:0000256" key="6">
    <source>
        <dbReference type="SAM" id="Phobius"/>
    </source>
</evidence>
<evidence type="ECO:0000256" key="2">
    <source>
        <dbReference type="ARBA" id="ARBA00022448"/>
    </source>
</evidence>
<evidence type="ECO:0000256" key="1">
    <source>
        <dbReference type="ARBA" id="ARBA00004141"/>
    </source>
</evidence>